<feature type="transmembrane region" description="Helical" evidence="1">
    <location>
        <begin position="75"/>
        <end position="94"/>
    </location>
</feature>
<dbReference type="Proteomes" id="UP000233551">
    <property type="component" value="Unassembled WGS sequence"/>
</dbReference>
<reference evidence="2 3" key="1">
    <citation type="submission" date="2017-11" db="EMBL/GenBank/DDBJ databases">
        <title>De-novo sequencing of pomegranate (Punica granatum L.) genome.</title>
        <authorList>
            <person name="Akparov Z."/>
            <person name="Amiraslanov A."/>
            <person name="Hajiyeva S."/>
            <person name="Abbasov M."/>
            <person name="Kaur K."/>
            <person name="Hamwieh A."/>
            <person name="Solovyev V."/>
            <person name="Salamov A."/>
            <person name="Braich B."/>
            <person name="Kosarev P."/>
            <person name="Mahmoud A."/>
            <person name="Hajiyev E."/>
            <person name="Babayeva S."/>
            <person name="Izzatullayeva V."/>
            <person name="Mammadov A."/>
            <person name="Mammadov A."/>
            <person name="Sharifova S."/>
            <person name="Ojaghi J."/>
            <person name="Eynullazada K."/>
            <person name="Bayramov B."/>
            <person name="Abdulazimova A."/>
            <person name="Shahmuradov I."/>
        </authorList>
    </citation>
    <scope>NUCLEOTIDE SEQUENCE [LARGE SCALE GENOMIC DNA]</scope>
    <source>
        <strain evidence="3">cv. AG2017</strain>
        <tissue evidence="2">Leaf</tissue>
    </source>
</reference>
<comment type="caution">
    <text evidence="2">The sequence shown here is derived from an EMBL/GenBank/DDBJ whole genome shotgun (WGS) entry which is preliminary data.</text>
</comment>
<proteinExistence type="predicted"/>
<dbReference type="EMBL" id="PGOL01003615">
    <property type="protein sequence ID" value="PKI40275.1"/>
    <property type="molecule type" value="Genomic_DNA"/>
</dbReference>
<name>A0A2I0I8F1_PUNGR</name>
<evidence type="ECO:0000313" key="3">
    <source>
        <dbReference type="Proteomes" id="UP000233551"/>
    </source>
</evidence>
<evidence type="ECO:0000256" key="1">
    <source>
        <dbReference type="SAM" id="Phobius"/>
    </source>
</evidence>
<keyword evidence="3" id="KW-1185">Reference proteome</keyword>
<keyword evidence="1" id="KW-0472">Membrane</keyword>
<dbReference type="AlphaFoldDB" id="A0A2I0I8F1"/>
<evidence type="ECO:0008006" key="4">
    <source>
        <dbReference type="Google" id="ProtNLM"/>
    </source>
</evidence>
<keyword evidence="1" id="KW-0812">Transmembrane</keyword>
<protein>
    <recommendedName>
        <fullName evidence="4">Transmembrane protein</fullName>
    </recommendedName>
</protein>
<evidence type="ECO:0000313" key="2">
    <source>
        <dbReference type="EMBL" id="PKI40275.1"/>
    </source>
</evidence>
<keyword evidence="1" id="KW-1133">Transmembrane helix</keyword>
<accession>A0A2I0I8F1</accession>
<sequence length="112" mass="12180">MSWGQRWSRRFAVYSPGSTAVSVATAGYPPPLADSQVLLPPSFLQLRHKSLCCTDLDSVASLLSLSFRSSRRRGCVALFMLAAVLFPLVSVVVVEFRASELSALEVPHRSGI</sequence>
<organism evidence="2 3">
    <name type="scientific">Punica granatum</name>
    <name type="common">Pomegranate</name>
    <dbReference type="NCBI Taxonomy" id="22663"/>
    <lineage>
        <taxon>Eukaryota</taxon>
        <taxon>Viridiplantae</taxon>
        <taxon>Streptophyta</taxon>
        <taxon>Embryophyta</taxon>
        <taxon>Tracheophyta</taxon>
        <taxon>Spermatophyta</taxon>
        <taxon>Magnoliopsida</taxon>
        <taxon>eudicotyledons</taxon>
        <taxon>Gunneridae</taxon>
        <taxon>Pentapetalae</taxon>
        <taxon>rosids</taxon>
        <taxon>malvids</taxon>
        <taxon>Myrtales</taxon>
        <taxon>Lythraceae</taxon>
        <taxon>Punica</taxon>
    </lineage>
</organism>
<gene>
    <name evidence="2" type="ORF">CRG98_039300</name>
</gene>